<reference evidence="2" key="2">
    <citation type="submission" date="2020-09" db="EMBL/GenBank/DDBJ databases">
        <authorList>
            <person name="Sun Q."/>
            <person name="Kim S."/>
        </authorList>
    </citation>
    <scope>NUCLEOTIDE SEQUENCE</scope>
    <source>
        <strain evidence="2">KCTC 42590</strain>
    </source>
</reference>
<evidence type="ECO:0000313" key="2">
    <source>
        <dbReference type="EMBL" id="GHF29300.1"/>
    </source>
</evidence>
<feature type="region of interest" description="Disordered" evidence="1">
    <location>
        <begin position="297"/>
        <end position="316"/>
    </location>
</feature>
<sequence>MNALSDKNTMGGLFGHMAPVGIGLKAQHYHDVLNSLPPLSFFEVHAENHMVFGGPHRSFLEKITSQYALSIHGVGLSLGSAEGIDRNHLHRFKALVDDYNPALVSEHLAWSVSDGTYLNDLLPLPLNEESLRIVSDNVACVQDAISRPLLVENPSSYLAFEGTTIPEPEFLIRLAENTGCRLLLDVNNVYVSACNMSGEQEAKSAETGYAKALDYISQIPADLIGEIHLAGHLLKDVDGTEIRIDDHGSHVDRAVWSLYAALIRQVGARPTLIEWDTNIPPLSTLVSEAQKAQTLMQNTSERPVVDSQAHGQAVFQ</sequence>
<evidence type="ECO:0000256" key="1">
    <source>
        <dbReference type="SAM" id="MobiDB-lite"/>
    </source>
</evidence>
<evidence type="ECO:0000313" key="3">
    <source>
        <dbReference type="Proteomes" id="UP000630923"/>
    </source>
</evidence>
<dbReference type="EMBL" id="BNCI01000002">
    <property type="protein sequence ID" value="GHF29300.1"/>
    <property type="molecule type" value="Genomic_DNA"/>
</dbReference>
<proteinExistence type="predicted"/>
<dbReference type="Proteomes" id="UP000630923">
    <property type="component" value="Unassembled WGS sequence"/>
</dbReference>
<organism evidence="2 3">
    <name type="scientific">Kordiimonas sediminis</name>
    <dbReference type="NCBI Taxonomy" id="1735581"/>
    <lineage>
        <taxon>Bacteria</taxon>
        <taxon>Pseudomonadati</taxon>
        <taxon>Pseudomonadota</taxon>
        <taxon>Alphaproteobacteria</taxon>
        <taxon>Kordiimonadales</taxon>
        <taxon>Kordiimonadaceae</taxon>
        <taxon>Kordiimonas</taxon>
    </lineage>
</organism>
<dbReference type="InterPro" id="IPR036237">
    <property type="entry name" value="Xyl_isomerase-like_sf"/>
</dbReference>
<dbReference type="PANTHER" id="PTHR42194">
    <property type="entry name" value="UPF0276 PROTEIN HI_1600"/>
    <property type="match status" value="1"/>
</dbReference>
<protein>
    <submittedName>
        <fullName evidence="2">Uncharacterized protein</fullName>
    </submittedName>
</protein>
<dbReference type="NCBIfam" id="NF003818">
    <property type="entry name" value="PRK05409.1"/>
    <property type="match status" value="1"/>
</dbReference>
<keyword evidence="3" id="KW-1185">Reference proteome</keyword>
<accession>A0A919AW34</accession>
<dbReference type="Gene3D" id="3.20.20.150">
    <property type="entry name" value="Divalent-metal-dependent TIM barrel enzymes"/>
    <property type="match status" value="1"/>
</dbReference>
<gene>
    <name evidence="2" type="ORF">GCM10017044_25690</name>
</gene>
<dbReference type="PANTHER" id="PTHR42194:SF1">
    <property type="entry name" value="UPF0276 PROTEIN HI_1600"/>
    <property type="match status" value="1"/>
</dbReference>
<dbReference type="SUPFAM" id="SSF51658">
    <property type="entry name" value="Xylose isomerase-like"/>
    <property type="match status" value="1"/>
</dbReference>
<dbReference type="AlphaFoldDB" id="A0A919AW34"/>
<dbReference type="InterPro" id="IPR007801">
    <property type="entry name" value="MbnB/TglH/ChrH"/>
</dbReference>
<reference evidence="2" key="1">
    <citation type="journal article" date="2014" name="Int. J. Syst. Evol. Microbiol.">
        <title>Complete genome sequence of Corynebacterium casei LMG S-19264T (=DSM 44701T), isolated from a smear-ripened cheese.</title>
        <authorList>
            <consortium name="US DOE Joint Genome Institute (JGI-PGF)"/>
            <person name="Walter F."/>
            <person name="Albersmeier A."/>
            <person name="Kalinowski J."/>
            <person name="Ruckert C."/>
        </authorList>
    </citation>
    <scope>NUCLEOTIDE SEQUENCE</scope>
    <source>
        <strain evidence="2">KCTC 42590</strain>
    </source>
</reference>
<dbReference type="Pfam" id="PF05114">
    <property type="entry name" value="MbnB_TglH_ChrH"/>
    <property type="match status" value="1"/>
</dbReference>
<name>A0A919AW34_9PROT</name>
<comment type="caution">
    <text evidence="2">The sequence shown here is derived from an EMBL/GenBank/DDBJ whole genome shotgun (WGS) entry which is preliminary data.</text>
</comment>